<evidence type="ECO:0000313" key="1">
    <source>
        <dbReference type="EMBL" id="KAJ3663811.1"/>
    </source>
</evidence>
<comment type="caution">
    <text evidence="1">The sequence shown here is derived from an EMBL/GenBank/DDBJ whole genome shotgun (WGS) entry which is preliminary data.</text>
</comment>
<evidence type="ECO:0000313" key="2">
    <source>
        <dbReference type="Proteomes" id="UP001168821"/>
    </source>
</evidence>
<accession>A0AA38IYN2</accession>
<organism evidence="1 2">
    <name type="scientific">Zophobas morio</name>
    <dbReference type="NCBI Taxonomy" id="2755281"/>
    <lineage>
        <taxon>Eukaryota</taxon>
        <taxon>Metazoa</taxon>
        <taxon>Ecdysozoa</taxon>
        <taxon>Arthropoda</taxon>
        <taxon>Hexapoda</taxon>
        <taxon>Insecta</taxon>
        <taxon>Pterygota</taxon>
        <taxon>Neoptera</taxon>
        <taxon>Endopterygota</taxon>
        <taxon>Coleoptera</taxon>
        <taxon>Polyphaga</taxon>
        <taxon>Cucujiformia</taxon>
        <taxon>Tenebrionidae</taxon>
        <taxon>Zophobas</taxon>
    </lineage>
</organism>
<protein>
    <submittedName>
        <fullName evidence="1">Uncharacterized protein</fullName>
    </submittedName>
</protein>
<keyword evidence="2" id="KW-1185">Reference proteome</keyword>
<dbReference type="Proteomes" id="UP001168821">
    <property type="component" value="Unassembled WGS sequence"/>
</dbReference>
<name>A0AA38IYN2_9CUCU</name>
<sequence length="96" mass="10852">MEAPPKAGPQFRGRQFNNHVCVYTITALIGASMSHMVQTHHEIPASRRQKKDPFTHNSPFPIRDNLVAFSPNGCLRFSDGVVKTSHLRAGRKRDVW</sequence>
<reference evidence="1" key="1">
    <citation type="journal article" date="2023" name="G3 (Bethesda)">
        <title>Whole genome assemblies of Zophobas morio and Tenebrio molitor.</title>
        <authorList>
            <person name="Kaur S."/>
            <person name="Stinson S.A."/>
            <person name="diCenzo G.C."/>
        </authorList>
    </citation>
    <scope>NUCLEOTIDE SEQUENCE</scope>
    <source>
        <strain evidence="1">QUZm001</strain>
    </source>
</reference>
<proteinExistence type="predicted"/>
<dbReference type="EMBL" id="JALNTZ010000002">
    <property type="protein sequence ID" value="KAJ3663811.1"/>
    <property type="molecule type" value="Genomic_DNA"/>
</dbReference>
<dbReference type="AlphaFoldDB" id="A0AA38IYN2"/>
<gene>
    <name evidence="1" type="ORF">Zmor_008034</name>
</gene>